<reference evidence="3" key="1">
    <citation type="submission" date="2017-06" db="EMBL/GenBank/DDBJ databases">
        <title>Genome analysis of Fimbriiglobus ruber SP5, the first member of the order Planctomycetales with confirmed chitinolytic capability.</title>
        <authorList>
            <person name="Ravin N.V."/>
            <person name="Rakitin A.L."/>
            <person name="Ivanova A.A."/>
            <person name="Beletsky A.V."/>
            <person name="Kulichevskaya I.S."/>
            <person name="Mardanov A.V."/>
            <person name="Dedysh S.N."/>
        </authorList>
    </citation>
    <scope>NUCLEOTIDE SEQUENCE [LARGE SCALE GENOMIC DNA]</scope>
    <source>
        <strain evidence="3">SP5</strain>
    </source>
</reference>
<protein>
    <submittedName>
        <fullName evidence="2">Uncharacterized protein</fullName>
    </submittedName>
</protein>
<comment type="caution">
    <text evidence="2">The sequence shown here is derived from an EMBL/GenBank/DDBJ whole genome shotgun (WGS) entry which is preliminary data.</text>
</comment>
<organism evidence="2 3">
    <name type="scientific">Fimbriiglobus ruber</name>
    <dbReference type="NCBI Taxonomy" id="1908690"/>
    <lineage>
        <taxon>Bacteria</taxon>
        <taxon>Pseudomonadati</taxon>
        <taxon>Planctomycetota</taxon>
        <taxon>Planctomycetia</taxon>
        <taxon>Gemmatales</taxon>
        <taxon>Gemmataceae</taxon>
        <taxon>Fimbriiglobus</taxon>
    </lineage>
</organism>
<accession>A0A225D004</accession>
<sequence>MFSPGIMAAVRKNAEMFAAEHRETYFAQALHMRDAETFSDPAYKDAYDEFTRKMNAEFAKDNPQARVKKNRKPRAKPKR</sequence>
<feature type="region of interest" description="Disordered" evidence="1">
    <location>
        <begin position="58"/>
        <end position="79"/>
    </location>
</feature>
<name>A0A225D004_9BACT</name>
<evidence type="ECO:0000313" key="3">
    <source>
        <dbReference type="Proteomes" id="UP000214646"/>
    </source>
</evidence>
<dbReference type="Proteomes" id="UP000214646">
    <property type="component" value="Unassembled WGS sequence"/>
</dbReference>
<gene>
    <name evidence="2" type="ORF">FRUB_09782</name>
</gene>
<evidence type="ECO:0000313" key="2">
    <source>
        <dbReference type="EMBL" id="OWK34940.1"/>
    </source>
</evidence>
<evidence type="ECO:0000256" key="1">
    <source>
        <dbReference type="SAM" id="MobiDB-lite"/>
    </source>
</evidence>
<dbReference type="AlphaFoldDB" id="A0A225D004"/>
<keyword evidence="3" id="KW-1185">Reference proteome</keyword>
<proteinExistence type="predicted"/>
<feature type="compositionally biased region" description="Basic residues" evidence="1">
    <location>
        <begin position="66"/>
        <end position="79"/>
    </location>
</feature>
<dbReference type="EMBL" id="NIDE01000019">
    <property type="protein sequence ID" value="OWK34940.1"/>
    <property type="molecule type" value="Genomic_DNA"/>
</dbReference>